<gene>
    <name evidence="1" type="ORF">L2E82_18398</name>
</gene>
<keyword evidence="2" id="KW-1185">Reference proteome</keyword>
<organism evidence="1 2">
    <name type="scientific">Cichorium intybus</name>
    <name type="common">Chicory</name>
    <dbReference type="NCBI Taxonomy" id="13427"/>
    <lineage>
        <taxon>Eukaryota</taxon>
        <taxon>Viridiplantae</taxon>
        <taxon>Streptophyta</taxon>
        <taxon>Embryophyta</taxon>
        <taxon>Tracheophyta</taxon>
        <taxon>Spermatophyta</taxon>
        <taxon>Magnoliopsida</taxon>
        <taxon>eudicotyledons</taxon>
        <taxon>Gunneridae</taxon>
        <taxon>Pentapetalae</taxon>
        <taxon>asterids</taxon>
        <taxon>campanulids</taxon>
        <taxon>Asterales</taxon>
        <taxon>Asteraceae</taxon>
        <taxon>Cichorioideae</taxon>
        <taxon>Cichorieae</taxon>
        <taxon>Cichoriinae</taxon>
        <taxon>Cichorium</taxon>
    </lineage>
</organism>
<evidence type="ECO:0000313" key="1">
    <source>
        <dbReference type="EMBL" id="KAI3767969.1"/>
    </source>
</evidence>
<sequence>MVVPFADQLVAMFIEMGYEPLLEKISMFKKNQLPDLWRYFFSIFLRCLSGRTSGLDSASVSFQGLLYGIYYDVKVDFVLILWADFFSHINHGMKGTEIANARFWAIVVHAHYQQSGYVLDPSLAEMKFTPIAIPTLDEVPAVFCAQIPKVMLSKVPTDCIEVNAYRSTLVIPYPVKDLTQEETHVTTKAQTRAKGKKKGAGGPSGPKKGEKKRKASEQATPKKKQPKKSRKTTIRDESSESKKQTSEAIPEAEEEEHQSSPIHETRPPTPPHTKMPPKTTRPPTPPHTIPPPPPPTTAQQTTKIHTTSFEVPPPPPPKSSSTTVPPISSTSDTFLNIPSSGLDTSLPDYPFQDDFDFETSTFTKPPSTEETMAIFHMAPIAIEDADEESLDDTDFILGKQYKILNRKLDALLQSNTGFDPTKKLESSVEDLIGEVQRSLTKKMEELVKSSEQRVLEKQT</sequence>
<proteinExistence type="predicted"/>
<dbReference type="Proteomes" id="UP001055811">
    <property type="component" value="Linkage Group LG03"/>
</dbReference>
<evidence type="ECO:0000313" key="2">
    <source>
        <dbReference type="Proteomes" id="UP001055811"/>
    </source>
</evidence>
<name>A0ACB9F9M0_CICIN</name>
<comment type="caution">
    <text evidence="1">The sequence shown here is derived from an EMBL/GenBank/DDBJ whole genome shotgun (WGS) entry which is preliminary data.</text>
</comment>
<reference evidence="1 2" key="2">
    <citation type="journal article" date="2022" name="Mol. Ecol. Resour.">
        <title>The genomes of chicory, endive, great burdock and yacon provide insights into Asteraceae paleo-polyploidization history and plant inulin production.</title>
        <authorList>
            <person name="Fan W."/>
            <person name="Wang S."/>
            <person name="Wang H."/>
            <person name="Wang A."/>
            <person name="Jiang F."/>
            <person name="Liu H."/>
            <person name="Zhao H."/>
            <person name="Xu D."/>
            <person name="Zhang Y."/>
        </authorList>
    </citation>
    <scope>NUCLEOTIDE SEQUENCE [LARGE SCALE GENOMIC DNA]</scope>
    <source>
        <strain evidence="2">cv. Punajuju</strain>
        <tissue evidence="1">Leaves</tissue>
    </source>
</reference>
<accession>A0ACB9F9M0</accession>
<reference evidence="2" key="1">
    <citation type="journal article" date="2022" name="Mol. Ecol. Resour.">
        <title>The genomes of chicory, endive, great burdock and yacon provide insights into Asteraceae palaeo-polyploidization history and plant inulin production.</title>
        <authorList>
            <person name="Fan W."/>
            <person name="Wang S."/>
            <person name="Wang H."/>
            <person name="Wang A."/>
            <person name="Jiang F."/>
            <person name="Liu H."/>
            <person name="Zhao H."/>
            <person name="Xu D."/>
            <person name="Zhang Y."/>
        </authorList>
    </citation>
    <scope>NUCLEOTIDE SEQUENCE [LARGE SCALE GENOMIC DNA]</scope>
    <source>
        <strain evidence="2">cv. Punajuju</strain>
    </source>
</reference>
<dbReference type="EMBL" id="CM042011">
    <property type="protein sequence ID" value="KAI3767969.1"/>
    <property type="molecule type" value="Genomic_DNA"/>
</dbReference>
<protein>
    <submittedName>
        <fullName evidence="1">Uncharacterized protein</fullName>
    </submittedName>
</protein>